<keyword evidence="4 6" id="KW-0807">Transducer</keyword>
<evidence type="ECO:0000256" key="3">
    <source>
        <dbReference type="ARBA" id="ARBA00023136"/>
    </source>
</evidence>
<dbReference type="InterPro" id="IPR003660">
    <property type="entry name" value="HAMP_dom"/>
</dbReference>
<evidence type="ECO:0000256" key="7">
    <source>
        <dbReference type="SAM" id="Coils"/>
    </source>
</evidence>
<name>A0A919XPE6_9BACL</name>
<keyword evidence="7" id="KW-0175">Coiled coil</keyword>
<keyword evidence="8" id="KW-0812">Transmembrane</keyword>
<dbReference type="CDD" id="cd06225">
    <property type="entry name" value="HAMP"/>
    <property type="match status" value="1"/>
</dbReference>
<reference evidence="11 12" key="1">
    <citation type="submission" date="2021-03" db="EMBL/GenBank/DDBJ databases">
        <title>Antimicrobial resistance genes in bacteria isolated from Japanese honey, and their potential for conferring macrolide and lincosamide resistance in the American foulbrood pathogen Paenibacillus larvae.</title>
        <authorList>
            <person name="Okamoto M."/>
            <person name="Kumagai M."/>
            <person name="Kanamori H."/>
            <person name="Takamatsu D."/>
        </authorList>
    </citation>
    <scope>NUCLEOTIDE SEQUENCE [LARGE SCALE GENOMIC DNA]</scope>
    <source>
        <strain evidence="11 12">J41TS12</strain>
    </source>
</reference>
<accession>A0A919XPE6</accession>
<dbReference type="InterPro" id="IPR024478">
    <property type="entry name" value="HlyB_4HB_MCP"/>
</dbReference>
<evidence type="ECO:0000313" key="12">
    <source>
        <dbReference type="Proteomes" id="UP000681162"/>
    </source>
</evidence>
<evidence type="ECO:0000256" key="4">
    <source>
        <dbReference type="ARBA" id="ARBA00023224"/>
    </source>
</evidence>
<evidence type="ECO:0000259" key="9">
    <source>
        <dbReference type="PROSITE" id="PS50111"/>
    </source>
</evidence>
<dbReference type="Pfam" id="PF00015">
    <property type="entry name" value="MCPsignal"/>
    <property type="match status" value="1"/>
</dbReference>
<feature type="coiled-coil region" evidence="7">
    <location>
        <begin position="79"/>
        <end position="106"/>
    </location>
</feature>
<keyword evidence="12" id="KW-1185">Reference proteome</keyword>
<proteinExistence type="inferred from homology"/>
<evidence type="ECO:0000256" key="1">
    <source>
        <dbReference type="ARBA" id="ARBA00004236"/>
    </source>
</evidence>
<keyword evidence="8" id="KW-1133">Transmembrane helix</keyword>
<evidence type="ECO:0000259" key="10">
    <source>
        <dbReference type="PROSITE" id="PS50885"/>
    </source>
</evidence>
<organism evidence="11 12">
    <name type="scientific">Paenibacillus antibioticophila</name>
    <dbReference type="NCBI Taxonomy" id="1274374"/>
    <lineage>
        <taxon>Bacteria</taxon>
        <taxon>Bacillati</taxon>
        <taxon>Bacillota</taxon>
        <taxon>Bacilli</taxon>
        <taxon>Bacillales</taxon>
        <taxon>Paenibacillaceae</taxon>
        <taxon>Paenibacillus</taxon>
    </lineage>
</organism>
<dbReference type="PANTHER" id="PTHR32089">
    <property type="entry name" value="METHYL-ACCEPTING CHEMOTAXIS PROTEIN MCPB"/>
    <property type="match status" value="1"/>
</dbReference>
<comment type="caution">
    <text evidence="11">The sequence shown here is derived from an EMBL/GenBank/DDBJ whole genome shotgun (WGS) entry which is preliminary data.</text>
</comment>
<dbReference type="RefSeq" id="WP_212939126.1">
    <property type="nucleotide sequence ID" value="NZ_BORR01000005.1"/>
</dbReference>
<dbReference type="InterPro" id="IPR004089">
    <property type="entry name" value="MCPsignal_dom"/>
</dbReference>
<dbReference type="GO" id="GO:0006935">
    <property type="term" value="P:chemotaxis"/>
    <property type="evidence" value="ECO:0007669"/>
    <property type="project" value="UniProtKB-ARBA"/>
</dbReference>
<dbReference type="SUPFAM" id="SSF58104">
    <property type="entry name" value="Methyl-accepting chemotaxis protein (MCP) signaling domain"/>
    <property type="match status" value="1"/>
</dbReference>
<dbReference type="SMART" id="SM00304">
    <property type="entry name" value="HAMP"/>
    <property type="match status" value="1"/>
</dbReference>
<dbReference type="Proteomes" id="UP000681162">
    <property type="component" value="Unassembled WGS sequence"/>
</dbReference>
<dbReference type="GO" id="GO:0007165">
    <property type="term" value="P:signal transduction"/>
    <property type="evidence" value="ECO:0007669"/>
    <property type="project" value="UniProtKB-KW"/>
</dbReference>
<evidence type="ECO:0000313" key="11">
    <source>
        <dbReference type="EMBL" id="GIO36801.1"/>
    </source>
</evidence>
<dbReference type="PROSITE" id="PS50885">
    <property type="entry name" value="HAMP"/>
    <property type="match status" value="1"/>
</dbReference>
<keyword evidence="3 8" id="KW-0472">Membrane</keyword>
<dbReference type="EMBL" id="BORR01000005">
    <property type="protein sequence ID" value="GIO36801.1"/>
    <property type="molecule type" value="Genomic_DNA"/>
</dbReference>
<keyword evidence="2" id="KW-1003">Cell membrane</keyword>
<evidence type="ECO:0000256" key="2">
    <source>
        <dbReference type="ARBA" id="ARBA00022475"/>
    </source>
</evidence>
<dbReference type="PANTHER" id="PTHR32089:SF112">
    <property type="entry name" value="LYSOZYME-LIKE PROTEIN-RELATED"/>
    <property type="match status" value="1"/>
</dbReference>
<evidence type="ECO:0000256" key="8">
    <source>
        <dbReference type="SAM" id="Phobius"/>
    </source>
</evidence>
<dbReference type="SMART" id="SM00283">
    <property type="entry name" value="MA"/>
    <property type="match status" value="1"/>
</dbReference>
<dbReference type="AlphaFoldDB" id="A0A919XPE6"/>
<dbReference type="Pfam" id="PF00672">
    <property type="entry name" value="HAMP"/>
    <property type="match status" value="1"/>
</dbReference>
<sequence>MKFFYNLKTSVKLISAFLLVSLILAFVGIYSLTNLSKMNGSLKSMYDDGLIPLQSVQSAQIGYTRMRVLVRSIYMADNKAAEEEDINQLEIEKKELLNNMNAFRGTLLSEESKAALEPFDGLWNEYLALLDQAVEMSTNNQKQEMEQLIKNELTTTGNKIRDLLYDLIDINMAEADATKDAGEETYTSSRNISIAVIAISAVISILLGYIIAQIIARPLARVTQLVQQVAGGNLRNTLDISTKDEIGQLAQGMNNMVLSLRDTVSNILSHAQSLAAASQQISASTEEIASGNASQASDAQTMNELFKDLSAAIHAVARNTELASELSNETVRIAEEGSHVVQTSSESMKSVSLQMTRLEDDSQRVGEIISVIEDIADQTNLLALNAAIEAARAGEQGRGFAVVADEVRKLAERSGEATKQITGIIKGMQENTRASVKSVHDSAELSERTGESFGHIVNYVNDAGQKVMEIAAASEQQAAQTATVLTAIENISATTEEAAASSEETAATAQSLAQVAEELQQSVSAFKL</sequence>
<evidence type="ECO:0000256" key="5">
    <source>
        <dbReference type="ARBA" id="ARBA00029447"/>
    </source>
</evidence>
<dbReference type="Gene3D" id="1.10.287.950">
    <property type="entry name" value="Methyl-accepting chemotaxis protein"/>
    <property type="match status" value="1"/>
</dbReference>
<evidence type="ECO:0000256" key="6">
    <source>
        <dbReference type="PROSITE-ProRule" id="PRU00284"/>
    </source>
</evidence>
<feature type="domain" description="HAMP" evidence="10">
    <location>
        <begin position="213"/>
        <end position="265"/>
    </location>
</feature>
<dbReference type="PROSITE" id="PS50111">
    <property type="entry name" value="CHEMOTAXIS_TRANSDUC_2"/>
    <property type="match status" value="1"/>
</dbReference>
<feature type="transmembrane region" description="Helical" evidence="8">
    <location>
        <begin position="192"/>
        <end position="212"/>
    </location>
</feature>
<feature type="transmembrane region" description="Helical" evidence="8">
    <location>
        <begin position="13"/>
        <end position="33"/>
    </location>
</feature>
<gene>
    <name evidence="11" type="primary">mcp40H-14</name>
    <name evidence="11" type="ORF">J41TS12_16620</name>
</gene>
<protein>
    <submittedName>
        <fullName evidence="11">Methyl-accepting chemotaxis protein</fullName>
    </submittedName>
</protein>
<feature type="domain" description="Methyl-accepting transducer" evidence="9">
    <location>
        <begin position="270"/>
        <end position="513"/>
    </location>
</feature>
<comment type="subcellular location">
    <subcellularLocation>
        <location evidence="1">Cell membrane</location>
    </subcellularLocation>
</comment>
<dbReference type="Pfam" id="PF12729">
    <property type="entry name" value="4HB_MCP_1"/>
    <property type="match status" value="1"/>
</dbReference>
<dbReference type="FunFam" id="1.10.287.950:FF:000001">
    <property type="entry name" value="Methyl-accepting chemotaxis sensory transducer"/>
    <property type="match status" value="1"/>
</dbReference>
<dbReference type="GO" id="GO:0005886">
    <property type="term" value="C:plasma membrane"/>
    <property type="evidence" value="ECO:0007669"/>
    <property type="project" value="UniProtKB-SubCell"/>
</dbReference>
<comment type="similarity">
    <text evidence="5">Belongs to the methyl-accepting chemotaxis (MCP) protein family.</text>
</comment>